<evidence type="ECO:0000256" key="3">
    <source>
        <dbReference type="ARBA" id="ARBA00022989"/>
    </source>
</evidence>
<evidence type="ECO:0000313" key="7">
    <source>
        <dbReference type="WBParaSite" id="jg15417"/>
    </source>
</evidence>
<keyword evidence="4 5" id="KW-0472">Membrane</keyword>
<organism evidence="6 7">
    <name type="scientific">Ditylenchus dipsaci</name>
    <dbReference type="NCBI Taxonomy" id="166011"/>
    <lineage>
        <taxon>Eukaryota</taxon>
        <taxon>Metazoa</taxon>
        <taxon>Ecdysozoa</taxon>
        <taxon>Nematoda</taxon>
        <taxon>Chromadorea</taxon>
        <taxon>Rhabditida</taxon>
        <taxon>Tylenchina</taxon>
        <taxon>Tylenchomorpha</taxon>
        <taxon>Sphaerularioidea</taxon>
        <taxon>Anguinidae</taxon>
        <taxon>Anguininae</taxon>
        <taxon>Ditylenchus</taxon>
    </lineage>
</organism>
<dbReference type="GO" id="GO:0016020">
    <property type="term" value="C:membrane"/>
    <property type="evidence" value="ECO:0007669"/>
    <property type="project" value="UniProtKB-SubCell"/>
</dbReference>
<dbReference type="WBParaSite" id="jg15417">
    <property type="protein sequence ID" value="jg15417"/>
    <property type="gene ID" value="jg15417"/>
</dbReference>
<dbReference type="SUPFAM" id="SSF81321">
    <property type="entry name" value="Family A G protein-coupled receptor-like"/>
    <property type="match status" value="1"/>
</dbReference>
<evidence type="ECO:0000313" key="6">
    <source>
        <dbReference type="Proteomes" id="UP000887574"/>
    </source>
</evidence>
<evidence type="ECO:0000256" key="4">
    <source>
        <dbReference type="ARBA" id="ARBA00023136"/>
    </source>
</evidence>
<keyword evidence="6" id="KW-1185">Reference proteome</keyword>
<name>A0A915D4A0_9BILA</name>
<dbReference type="Proteomes" id="UP000887574">
    <property type="component" value="Unplaced"/>
</dbReference>
<feature type="transmembrane region" description="Helical" evidence="5">
    <location>
        <begin position="115"/>
        <end position="138"/>
    </location>
</feature>
<keyword evidence="2 5" id="KW-0812">Transmembrane</keyword>
<dbReference type="GO" id="GO:0004930">
    <property type="term" value="F:G protein-coupled receptor activity"/>
    <property type="evidence" value="ECO:0007669"/>
    <property type="project" value="InterPro"/>
</dbReference>
<keyword evidence="3 5" id="KW-1133">Transmembrane helix</keyword>
<feature type="transmembrane region" description="Helical" evidence="5">
    <location>
        <begin position="202"/>
        <end position="222"/>
    </location>
</feature>
<dbReference type="InterPro" id="IPR019424">
    <property type="entry name" value="7TM_GPCR_Srsx"/>
</dbReference>
<dbReference type="Pfam" id="PF10320">
    <property type="entry name" value="7TM_GPCR_Srsx"/>
    <property type="match status" value="1"/>
</dbReference>
<comment type="subcellular location">
    <subcellularLocation>
        <location evidence="1">Membrane</location>
    </subcellularLocation>
</comment>
<feature type="transmembrane region" description="Helical" evidence="5">
    <location>
        <begin position="28"/>
        <end position="53"/>
    </location>
</feature>
<dbReference type="AlphaFoldDB" id="A0A915D4A0"/>
<dbReference type="InterPro" id="IPR047130">
    <property type="entry name" value="7TM_GPCR_Srsx_nematod"/>
</dbReference>
<evidence type="ECO:0000256" key="1">
    <source>
        <dbReference type="ARBA" id="ARBA00004370"/>
    </source>
</evidence>
<dbReference type="Gene3D" id="1.20.1070.10">
    <property type="entry name" value="Rhodopsin 7-helix transmembrane proteins"/>
    <property type="match status" value="1"/>
</dbReference>
<reference evidence="7" key="1">
    <citation type="submission" date="2022-11" db="UniProtKB">
        <authorList>
            <consortium name="WormBaseParasite"/>
        </authorList>
    </citation>
    <scope>IDENTIFICATION</scope>
</reference>
<dbReference type="PANTHER" id="PTHR23360:SF7">
    <property type="entry name" value="G-PROTEIN COUPLED RECEPTORS FAMILY 1 PROFILE DOMAIN-CONTAINING PROTEIN"/>
    <property type="match status" value="1"/>
</dbReference>
<sequence length="265" mass="30199">MSNSGDNDIDTDIPFTQMIQNEFVPAHFILLAIKALIGIVGIFLNLSLVLVTVKNKSLQDKFRNYFWSSSYWQKLDPTDDLFLLAVYSSFYEVRYTKKVLCMATDVTPLPDGDQIFFLALIINLLGVFVYLLFGLELLRASIQKRIDVKSSTSMFKSLLMIMLVDLIGWGSNSLFMNVSLFSLPLINLFDPTSLQRWCVSTVVTYLLAVATACDAPILYWCSKEYRKAYQKMFGLGPHREQSTHQVEHLQTTKTSSPINFTPKQK</sequence>
<accession>A0A915D4A0</accession>
<proteinExistence type="predicted"/>
<evidence type="ECO:0000256" key="2">
    <source>
        <dbReference type="ARBA" id="ARBA00022692"/>
    </source>
</evidence>
<dbReference type="PANTHER" id="PTHR23360">
    <property type="entry name" value="G-PROTEIN COUPLED RECEPTORS FAMILY 1 PROFILE DOMAIN-CONTAINING PROTEIN-RELATED"/>
    <property type="match status" value="1"/>
</dbReference>
<evidence type="ECO:0000256" key="5">
    <source>
        <dbReference type="SAM" id="Phobius"/>
    </source>
</evidence>
<dbReference type="SMART" id="SM01381">
    <property type="entry name" value="7TM_GPCR_Srsx"/>
    <property type="match status" value="1"/>
</dbReference>
<feature type="transmembrane region" description="Helical" evidence="5">
    <location>
        <begin position="158"/>
        <end position="182"/>
    </location>
</feature>
<protein>
    <submittedName>
        <fullName evidence="7">G-protein coupled receptors family 1 profile domain-containing protein</fullName>
    </submittedName>
</protein>
<dbReference type="InterPro" id="IPR000276">
    <property type="entry name" value="GPCR_Rhodpsn"/>
</dbReference>